<feature type="signal peptide" evidence="2">
    <location>
        <begin position="1"/>
        <end position="19"/>
    </location>
</feature>
<evidence type="ECO:0000256" key="1">
    <source>
        <dbReference type="SAM" id="Phobius"/>
    </source>
</evidence>
<reference evidence="3 4" key="1">
    <citation type="submission" date="2019-06" db="EMBL/GenBank/DDBJ databases">
        <title>Whole genome shotgun sequence of Glutamicibacter uratoxydans NBRC 15515.</title>
        <authorList>
            <person name="Hosoyama A."/>
            <person name="Uohara A."/>
            <person name="Ohji S."/>
            <person name="Ichikawa N."/>
        </authorList>
    </citation>
    <scope>NUCLEOTIDE SEQUENCE [LARGE SCALE GENOMIC DNA]</scope>
    <source>
        <strain evidence="3 4">NBRC 15515</strain>
    </source>
</reference>
<keyword evidence="1" id="KW-0472">Membrane</keyword>
<feature type="chain" id="PRO_5021283461" description="Integral membrane protein" evidence="2">
    <location>
        <begin position="20"/>
        <end position="235"/>
    </location>
</feature>
<dbReference type="EMBL" id="BJNY01000028">
    <property type="protein sequence ID" value="GED07814.1"/>
    <property type="molecule type" value="Genomic_DNA"/>
</dbReference>
<protein>
    <recommendedName>
        <fullName evidence="5">Integral membrane protein</fullName>
    </recommendedName>
</protein>
<feature type="transmembrane region" description="Helical" evidence="1">
    <location>
        <begin position="137"/>
        <end position="156"/>
    </location>
</feature>
<feature type="transmembrane region" description="Helical" evidence="1">
    <location>
        <begin position="95"/>
        <end position="117"/>
    </location>
</feature>
<keyword evidence="1" id="KW-1133">Transmembrane helix</keyword>
<dbReference type="AlphaFoldDB" id="A0A4Y4DVD9"/>
<feature type="transmembrane region" description="Helical" evidence="1">
    <location>
        <begin position="201"/>
        <end position="221"/>
    </location>
</feature>
<accession>A0A4Y4DVD9</accession>
<feature type="transmembrane region" description="Helical" evidence="1">
    <location>
        <begin position="163"/>
        <end position="189"/>
    </location>
</feature>
<keyword evidence="1" id="KW-0812">Transmembrane</keyword>
<evidence type="ECO:0008006" key="5">
    <source>
        <dbReference type="Google" id="ProtNLM"/>
    </source>
</evidence>
<evidence type="ECO:0000256" key="2">
    <source>
        <dbReference type="SAM" id="SignalP"/>
    </source>
</evidence>
<comment type="caution">
    <text evidence="3">The sequence shown here is derived from an EMBL/GenBank/DDBJ whole genome shotgun (WGS) entry which is preliminary data.</text>
</comment>
<keyword evidence="2" id="KW-0732">Signal</keyword>
<name>A0A4Y4DVD9_GLUUR</name>
<organism evidence="3 4">
    <name type="scientific">Glutamicibacter uratoxydans</name>
    <name type="common">Arthrobacter uratoxydans</name>
    <dbReference type="NCBI Taxonomy" id="43667"/>
    <lineage>
        <taxon>Bacteria</taxon>
        <taxon>Bacillati</taxon>
        <taxon>Actinomycetota</taxon>
        <taxon>Actinomycetes</taxon>
        <taxon>Micrococcales</taxon>
        <taxon>Micrococcaceae</taxon>
        <taxon>Glutamicibacter</taxon>
    </lineage>
</organism>
<sequence>MLAAAGLLLLSAILQLAAAASRWLIHPEGLGGSAPMAQDGVYDYFLASEPFAMIPGTSLPFGIGMLLQAAVIVLLAASLHRSMPGTGDSLRRAELLVGFLLGFLAAAGPALIGYHALRIGLAGTAAGIFLLVEPAGLYILAASASALLVLSIIALTRNVWAGIAMCFTVGSTLPGYLVASFLIAPLLAGDTSYDTTAGSEAIVAFSTLAAGLFVLLGCLLGRRRQSAGHLSTPRA</sequence>
<evidence type="ECO:0000313" key="3">
    <source>
        <dbReference type="EMBL" id="GED07814.1"/>
    </source>
</evidence>
<keyword evidence="4" id="KW-1185">Reference proteome</keyword>
<proteinExistence type="predicted"/>
<evidence type="ECO:0000313" key="4">
    <source>
        <dbReference type="Proteomes" id="UP000316612"/>
    </source>
</evidence>
<gene>
    <name evidence="3" type="ORF">AUR04nite_33460</name>
</gene>
<feature type="transmembrane region" description="Helical" evidence="1">
    <location>
        <begin position="52"/>
        <end position="75"/>
    </location>
</feature>
<dbReference type="Proteomes" id="UP000316612">
    <property type="component" value="Unassembled WGS sequence"/>
</dbReference>